<evidence type="ECO:0000256" key="1">
    <source>
        <dbReference type="ARBA" id="ARBA00022527"/>
    </source>
</evidence>
<name>A0A6J4IDK6_9BACT</name>
<accession>A0A6J4IDK6</accession>
<dbReference type="CDD" id="cd16936">
    <property type="entry name" value="HATPase_RsbW-like"/>
    <property type="match status" value="1"/>
</dbReference>
<organism evidence="3">
    <name type="scientific">uncultured Chthoniobacterales bacterium</name>
    <dbReference type="NCBI Taxonomy" id="1836801"/>
    <lineage>
        <taxon>Bacteria</taxon>
        <taxon>Pseudomonadati</taxon>
        <taxon>Verrucomicrobiota</taxon>
        <taxon>Spartobacteria</taxon>
        <taxon>Chthoniobacterales</taxon>
        <taxon>environmental samples</taxon>
    </lineage>
</organism>
<dbReference type="AlphaFoldDB" id="A0A6J4IDK6"/>
<dbReference type="Pfam" id="PF13581">
    <property type="entry name" value="HATPase_c_2"/>
    <property type="match status" value="1"/>
</dbReference>
<dbReference type="Gene3D" id="3.30.565.10">
    <property type="entry name" value="Histidine kinase-like ATPase, C-terminal domain"/>
    <property type="match status" value="1"/>
</dbReference>
<dbReference type="InterPro" id="IPR003594">
    <property type="entry name" value="HATPase_dom"/>
</dbReference>
<keyword evidence="1" id="KW-0418">Kinase</keyword>
<evidence type="ECO:0000313" key="3">
    <source>
        <dbReference type="EMBL" id="CAA9248946.1"/>
    </source>
</evidence>
<keyword evidence="1" id="KW-0723">Serine/threonine-protein kinase</keyword>
<keyword evidence="1" id="KW-0808">Transferase</keyword>
<dbReference type="InterPro" id="IPR036890">
    <property type="entry name" value="HATPase_C_sf"/>
</dbReference>
<reference evidence="3" key="1">
    <citation type="submission" date="2020-02" db="EMBL/GenBank/DDBJ databases">
        <authorList>
            <person name="Meier V. D."/>
        </authorList>
    </citation>
    <scope>NUCLEOTIDE SEQUENCE</scope>
    <source>
        <strain evidence="3">AVDCRST_MAG42</strain>
    </source>
</reference>
<dbReference type="EMBL" id="CADCTA010000077">
    <property type="protein sequence ID" value="CAA9248946.1"/>
    <property type="molecule type" value="Genomic_DNA"/>
</dbReference>
<dbReference type="InterPro" id="IPR050267">
    <property type="entry name" value="Anti-sigma-factor_SerPK"/>
</dbReference>
<dbReference type="SUPFAM" id="SSF55874">
    <property type="entry name" value="ATPase domain of HSP90 chaperone/DNA topoisomerase II/histidine kinase"/>
    <property type="match status" value="1"/>
</dbReference>
<dbReference type="PANTHER" id="PTHR35526">
    <property type="entry name" value="ANTI-SIGMA-F FACTOR RSBW-RELATED"/>
    <property type="match status" value="1"/>
</dbReference>
<gene>
    <name evidence="3" type="ORF">AVDCRST_MAG42-2435</name>
</gene>
<dbReference type="GO" id="GO:0004674">
    <property type="term" value="F:protein serine/threonine kinase activity"/>
    <property type="evidence" value="ECO:0007669"/>
    <property type="project" value="UniProtKB-KW"/>
</dbReference>
<evidence type="ECO:0000259" key="2">
    <source>
        <dbReference type="Pfam" id="PF13581"/>
    </source>
</evidence>
<protein>
    <recommendedName>
        <fullName evidence="2">Histidine kinase/HSP90-like ATPase domain-containing protein</fullName>
    </recommendedName>
</protein>
<sequence>MKRKVEFSSHTGNLALMRKFVRGFLEVCPFTEKERTLMVLGVDEACTNIIRHAYNLRDDQPIALSLEKKRNCVCMRLRDYGHQCTADKMKGRPHDLIKPGGLGLHLIRNAFDKVDYVLKRRGTELVLTKNLT</sequence>
<proteinExistence type="predicted"/>
<dbReference type="PANTHER" id="PTHR35526:SF3">
    <property type="entry name" value="ANTI-SIGMA-F FACTOR RSBW"/>
    <property type="match status" value="1"/>
</dbReference>
<feature type="domain" description="Histidine kinase/HSP90-like ATPase" evidence="2">
    <location>
        <begin position="8"/>
        <end position="129"/>
    </location>
</feature>